<comment type="caution">
    <text evidence="2">The sequence shown here is derived from an EMBL/GenBank/DDBJ whole genome shotgun (WGS) entry which is preliminary data.</text>
</comment>
<dbReference type="OrthoDB" id="1606438at2759"/>
<dbReference type="EMBL" id="MTYH01000060">
    <property type="protein sequence ID" value="PNP40758.1"/>
    <property type="molecule type" value="Genomic_DNA"/>
</dbReference>
<sequence length="148" mass="16424">MDSHKDECSEMGNMVDEINQQLAIWEDYGPQSETSLPSVGSDARAPALTPDTPDHVLDAREKIMDPAFKLLRLAAGPSKIASVTISHFEFIVALNWLFHFKIFDLVHEEPIAYKAQAESANVPVQGLKRLLKTAIANCVFDGLEDWSV</sequence>
<organism evidence="2 3">
    <name type="scientific">Trichoderma gamsii</name>
    <dbReference type="NCBI Taxonomy" id="398673"/>
    <lineage>
        <taxon>Eukaryota</taxon>
        <taxon>Fungi</taxon>
        <taxon>Dikarya</taxon>
        <taxon>Ascomycota</taxon>
        <taxon>Pezizomycotina</taxon>
        <taxon>Sordariomycetes</taxon>
        <taxon>Hypocreomycetidae</taxon>
        <taxon>Hypocreales</taxon>
        <taxon>Hypocreaceae</taxon>
        <taxon>Trichoderma</taxon>
    </lineage>
</organism>
<evidence type="ECO:0000313" key="3">
    <source>
        <dbReference type="Proteomes" id="UP000236546"/>
    </source>
</evidence>
<proteinExistence type="predicted"/>
<accession>A0A2K0T5F4</accession>
<evidence type="ECO:0000256" key="1">
    <source>
        <dbReference type="SAM" id="MobiDB-lite"/>
    </source>
</evidence>
<protein>
    <submittedName>
        <fullName evidence="2">Uncharacterized protein</fullName>
    </submittedName>
</protein>
<name>A0A2K0T5F4_9HYPO</name>
<gene>
    <name evidence="2" type="ORF">TGAMA5MH_07198</name>
</gene>
<feature type="region of interest" description="Disordered" evidence="1">
    <location>
        <begin position="31"/>
        <end position="54"/>
    </location>
</feature>
<dbReference type="AlphaFoldDB" id="A0A2K0T5F4"/>
<evidence type="ECO:0000313" key="2">
    <source>
        <dbReference type="EMBL" id="PNP40758.1"/>
    </source>
</evidence>
<reference evidence="2 3" key="1">
    <citation type="submission" date="2017-02" db="EMBL/GenBank/DDBJ databases">
        <title>Genomes of Trichoderma spp. with biocontrol activity.</title>
        <authorList>
            <person name="Gardiner D."/>
            <person name="Kazan K."/>
            <person name="Vos C."/>
            <person name="Harvey P."/>
        </authorList>
    </citation>
    <scope>NUCLEOTIDE SEQUENCE [LARGE SCALE GENOMIC DNA]</scope>
    <source>
        <strain evidence="2 3">A5MH</strain>
    </source>
</reference>
<dbReference type="Proteomes" id="UP000236546">
    <property type="component" value="Unassembled WGS sequence"/>
</dbReference>